<evidence type="ECO:0008006" key="3">
    <source>
        <dbReference type="Google" id="ProtNLM"/>
    </source>
</evidence>
<dbReference type="Proteomes" id="UP000257039">
    <property type="component" value="Unassembled WGS sequence"/>
</dbReference>
<accession>A0A4P9VQ88</accession>
<sequence>MSSGLLQAAHAPFTVTVATPKYVARTFLLWQQKTPCQQVKQYSSPYASRGTVELVIICRALYEAGLNFSLDLLEAPNYSRALLDVKSGRAIISAETVWDQEITEDFHVSKLIIPSNKFVKGVYVRLGDNRLNNVRNIDDLRKFRGVMVKNWIIDWYTMENMNLTMFPVNSIESLYYMIETERADYTLLEFNQAAHQARRVKHIQLQIVPGIKIRLEGERFFVVSKKAKYHDLVFSFLQQGLDVLQKNGEIHRAYQESGFFNPVMQDWILLNP</sequence>
<evidence type="ECO:0000313" key="2">
    <source>
        <dbReference type="Proteomes" id="UP000257039"/>
    </source>
</evidence>
<dbReference type="SUPFAM" id="SSF53850">
    <property type="entry name" value="Periplasmic binding protein-like II"/>
    <property type="match status" value="1"/>
</dbReference>
<name>A0A4P9VQ88_9GAMM</name>
<reference evidence="1 2" key="1">
    <citation type="submission" date="2017-04" db="EMBL/GenBank/DDBJ databases">
        <title>Draft genome sequence of Zooshikella ganghwensis VG4 isolated from Red Sea sediments.</title>
        <authorList>
            <person name="Rehman Z."/>
            <person name="Alam I."/>
            <person name="Kamau A."/>
            <person name="Bajic V."/>
            <person name="Leiknes T."/>
        </authorList>
    </citation>
    <scope>NUCLEOTIDE SEQUENCE [LARGE SCALE GENOMIC DNA]</scope>
    <source>
        <strain evidence="1 2">VG4</strain>
    </source>
</reference>
<gene>
    <name evidence="1" type="ORF">B9G39_12730</name>
</gene>
<protein>
    <recommendedName>
        <fullName evidence="3">Solute-binding protein family 3/N-terminal domain-containing protein</fullName>
    </recommendedName>
</protein>
<dbReference type="Gene3D" id="3.40.190.10">
    <property type="entry name" value="Periplasmic binding protein-like II"/>
    <property type="match status" value="2"/>
</dbReference>
<organism evidence="1 2">
    <name type="scientific">Zooshikella ganghwensis</name>
    <dbReference type="NCBI Taxonomy" id="202772"/>
    <lineage>
        <taxon>Bacteria</taxon>
        <taxon>Pseudomonadati</taxon>
        <taxon>Pseudomonadota</taxon>
        <taxon>Gammaproteobacteria</taxon>
        <taxon>Oceanospirillales</taxon>
        <taxon>Zooshikellaceae</taxon>
        <taxon>Zooshikella</taxon>
    </lineage>
</organism>
<evidence type="ECO:0000313" key="1">
    <source>
        <dbReference type="EMBL" id="RDH44242.1"/>
    </source>
</evidence>
<dbReference type="EMBL" id="NDXW01000001">
    <property type="protein sequence ID" value="RDH44242.1"/>
    <property type="molecule type" value="Genomic_DNA"/>
</dbReference>
<comment type="caution">
    <text evidence="1">The sequence shown here is derived from an EMBL/GenBank/DDBJ whole genome shotgun (WGS) entry which is preliminary data.</text>
</comment>
<dbReference type="AlphaFoldDB" id="A0A4P9VQ88"/>
<proteinExistence type="predicted"/>
<keyword evidence="2" id="KW-1185">Reference proteome</keyword>